<dbReference type="PANTHER" id="PTHR22847:SF637">
    <property type="entry name" value="WD REPEAT DOMAIN 5B"/>
    <property type="match status" value="1"/>
</dbReference>
<dbReference type="InterPro" id="IPR015943">
    <property type="entry name" value="WD40/YVTN_repeat-like_dom_sf"/>
</dbReference>
<keyword evidence="6" id="KW-1185">Reference proteome</keyword>
<feature type="repeat" description="WD" evidence="3">
    <location>
        <begin position="545"/>
        <end position="586"/>
    </location>
</feature>
<dbReference type="Gene3D" id="3.40.50.300">
    <property type="entry name" value="P-loop containing nucleotide triphosphate hydrolases"/>
    <property type="match status" value="1"/>
</dbReference>
<dbReference type="RefSeq" id="WP_330482460.1">
    <property type="nucleotide sequence ID" value="NZ_JAZBJZ010000011.1"/>
</dbReference>
<evidence type="ECO:0000256" key="2">
    <source>
        <dbReference type="ARBA" id="ARBA00022737"/>
    </source>
</evidence>
<feature type="repeat" description="WD" evidence="3">
    <location>
        <begin position="889"/>
        <end position="936"/>
    </location>
</feature>
<dbReference type="Proteomes" id="UP001333818">
    <property type="component" value="Unassembled WGS sequence"/>
</dbReference>
<accession>A0AAW9PUA3</accession>
<gene>
    <name evidence="5" type="ORF">V2H45_04655</name>
</gene>
<dbReference type="InterPro" id="IPR011047">
    <property type="entry name" value="Quinoprotein_ADH-like_sf"/>
</dbReference>
<feature type="repeat" description="WD" evidence="3">
    <location>
        <begin position="1133"/>
        <end position="1154"/>
    </location>
</feature>
<evidence type="ECO:0000313" key="6">
    <source>
        <dbReference type="Proteomes" id="UP001333818"/>
    </source>
</evidence>
<dbReference type="SUPFAM" id="SSF50978">
    <property type="entry name" value="WD40 repeat-like"/>
    <property type="match status" value="1"/>
</dbReference>
<dbReference type="EMBL" id="JAZBJZ010000011">
    <property type="protein sequence ID" value="MEE3716036.1"/>
    <property type="molecule type" value="Genomic_DNA"/>
</dbReference>
<keyword evidence="1 3" id="KW-0853">WD repeat</keyword>
<feature type="repeat" description="WD" evidence="3">
    <location>
        <begin position="629"/>
        <end position="661"/>
    </location>
</feature>
<dbReference type="SMART" id="SM00320">
    <property type="entry name" value="WD40"/>
    <property type="match status" value="14"/>
</dbReference>
<comment type="caution">
    <text evidence="5">The sequence shown here is derived from an EMBL/GenBank/DDBJ whole genome shotgun (WGS) entry which is preliminary data.</text>
</comment>
<dbReference type="AlphaFoldDB" id="A0AAW9PUA3"/>
<dbReference type="GO" id="GO:0043531">
    <property type="term" value="F:ADP binding"/>
    <property type="evidence" value="ECO:0007669"/>
    <property type="project" value="InterPro"/>
</dbReference>
<dbReference type="InterPro" id="IPR020472">
    <property type="entry name" value="WD40_PAC1"/>
</dbReference>
<feature type="repeat" description="WD" evidence="3">
    <location>
        <begin position="937"/>
        <end position="978"/>
    </location>
</feature>
<dbReference type="InterPro" id="IPR027417">
    <property type="entry name" value="P-loop_NTPase"/>
</dbReference>
<dbReference type="PROSITE" id="PS50082">
    <property type="entry name" value="WD_REPEATS_2"/>
    <property type="match status" value="14"/>
</dbReference>
<dbReference type="Pfam" id="PF26355">
    <property type="entry name" value="HTH_VMAP-M9"/>
    <property type="match status" value="1"/>
</dbReference>
<dbReference type="Pfam" id="PF00931">
    <property type="entry name" value="NB-ARC"/>
    <property type="match status" value="1"/>
</dbReference>
<dbReference type="InterPro" id="IPR058651">
    <property type="entry name" value="HTH_VMAP-M9"/>
</dbReference>
<evidence type="ECO:0000259" key="4">
    <source>
        <dbReference type="SMART" id="SM00382"/>
    </source>
</evidence>
<dbReference type="CDD" id="cd00200">
    <property type="entry name" value="WD40"/>
    <property type="match status" value="2"/>
</dbReference>
<dbReference type="PRINTS" id="PR00364">
    <property type="entry name" value="DISEASERSIST"/>
</dbReference>
<proteinExistence type="predicted"/>
<feature type="repeat" description="WD" evidence="3">
    <location>
        <begin position="1021"/>
        <end position="1062"/>
    </location>
</feature>
<dbReference type="PROSITE" id="PS50294">
    <property type="entry name" value="WD_REPEATS_REGION"/>
    <property type="match status" value="13"/>
</dbReference>
<feature type="repeat" description="WD" evidence="3">
    <location>
        <begin position="842"/>
        <end position="888"/>
    </location>
</feature>
<feature type="repeat" description="WD" evidence="3">
    <location>
        <begin position="758"/>
        <end position="799"/>
    </location>
</feature>
<feature type="domain" description="AAA+ ATPase" evidence="4">
    <location>
        <begin position="124"/>
        <end position="276"/>
    </location>
</feature>
<dbReference type="PANTHER" id="PTHR22847">
    <property type="entry name" value="WD40 REPEAT PROTEIN"/>
    <property type="match status" value="1"/>
</dbReference>
<evidence type="ECO:0000256" key="1">
    <source>
        <dbReference type="ARBA" id="ARBA00022574"/>
    </source>
</evidence>
<dbReference type="InterPro" id="IPR003593">
    <property type="entry name" value="AAA+_ATPase"/>
</dbReference>
<dbReference type="InterPro" id="IPR002182">
    <property type="entry name" value="NB-ARC"/>
</dbReference>
<reference evidence="5" key="1">
    <citation type="submission" date="2024-01" db="EMBL/GenBank/DDBJ databases">
        <title>Bank of Algae and Cyanobacteria of the Azores (BACA) strain genomes.</title>
        <authorList>
            <person name="Luz R."/>
            <person name="Cordeiro R."/>
            <person name="Fonseca A."/>
            <person name="Goncalves V."/>
        </authorList>
    </citation>
    <scope>NUCLEOTIDE SEQUENCE</scope>
    <source>
        <strain evidence="5">BACA0141</strain>
    </source>
</reference>
<name>A0AAW9PUA3_9CYAN</name>
<feature type="repeat" description="WD" evidence="3">
    <location>
        <begin position="800"/>
        <end position="841"/>
    </location>
</feature>
<evidence type="ECO:0000256" key="3">
    <source>
        <dbReference type="PROSITE-ProRule" id="PRU00221"/>
    </source>
</evidence>
<dbReference type="InterPro" id="IPR001680">
    <property type="entry name" value="WD40_rpt"/>
</dbReference>
<sequence length="1191" mass="132780">MNLEEAIELVDTAIAPEYLDDLQVKIFHLVWEGLSYAQIAEQTTYGEQHIKREGAEIWRKLTKALGESVTKKNFRTVLKRNSDRLRDRRHQADIDRIKPQEEKNLSFYGRQTDLQTLEAWIGTPCRLIGIFGLGGIGKTTLAERLSQQVRSRFDIYVWRSLRQAPPLNALLDEILPSLTNSEAGESSIAALMEVLRRKRCLLILDNIESILQSGDRSGDYQVGYEEYRQLFDRICDDAHQSCIVLTGREKPSGLAVREGTNIPIRALQLQGLSGIEGQQLLAAQGLETTASQSQDLINHFGGNPLALKLAATTIKTLWAGDARAFLAQGSTVSNNLWELLEEQFQGLSPLQQKVMNWLAINREGVIPTKLETEILPKVPSRKLSEALEALYMRSLIESCEVGSTQQPVIMEYVTERFIQHLEQEIIKGKLDLLITYAIVESQTQDNVRDAQIQFIVNPLVERLLSHFETKSQLEQHLKNILAALRDRTESQTGYAAGNLLNLFCYLKTDLKNFDFSNLYIRQAYLLSASLQDTDFTGAKVTQTAFANTFGGVLNVAFSPNGKYLASSDTKGEIQIWDTYTGDLLLRCRGHQHWTWAIAFSPNHQYFASASDDYLVKLWDVETGECLQTYTGHSYIVCAVAFSPNSQTIASSGQDATIRLWSALPTTQNPEIMTLDGLSGRVWSLAFSPDGQTLASAGEDCIIRLWDVATGTCRCEWQAHERWMRSIAFSPDGSLIASGSFDHTIKIWDATTQTLVKTLVGHRQLVTDIAFSPDSSQIASSSYDKTVRCWDISTGECVKTFFGHSSRIWSVSFHCSGSLLASGGDDHVIKLWDLKTDRCTKTFQGHTNAVLSLALNSTDLNKGCGYLASGYEDQAIRLWDIREGKLVQTLRGHTNRVWSVAFQPSSSQSSPAPLLASSSADWTVKLWNYQSGNCLKTFSGHTSWVWSVAFSPDGTKLASGSYDHTVKLWDVSTGECLRTFDDYPCAIAGITFSPDGKLLASSDFSGIVKIWNLETYECDRIFNEHKNSAWSVKFSPDGAWLLSCSLDQTLKLWDVATGKCLRTFVGHQGAIFAIQFSPDAKFIISAGLDRALKLWNIETGEIFQVMEGHAEVIYTMQVGSVPLSQEGVPKLIAVSGSMDECIKVWDLENYKCLQTLRIPRPYEGMKLDGIQGLTNAQRETLKALGALESSHN</sequence>
<feature type="repeat" description="WD" evidence="3">
    <location>
        <begin position="979"/>
        <end position="1020"/>
    </location>
</feature>
<organism evidence="5 6">
    <name type="scientific">Tumidithrix elongata BACA0141</name>
    <dbReference type="NCBI Taxonomy" id="2716417"/>
    <lineage>
        <taxon>Bacteria</taxon>
        <taxon>Bacillati</taxon>
        <taxon>Cyanobacteriota</taxon>
        <taxon>Cyanophyceae</taxon>
        <taxon>Pseudanabaenales</taxon>
        <taxon>Pseudanabaenaceae</taxon>
        <taxon>Tumidithrix</taxon>
        <taxon>Tumidithrix elongata</taxon>
    </lineage>
</organism>
<dbReference type="SMART" id="SM00382">
    <property type="entry name" value="AAA"/>
    <property type="match status" value="1"/>
</dbReference>
<dbReference type="Pfam" id="PF00400">
    <property type="entry name" value="WD40"/>
    <property type="match status" value="13"/>
</dbReference>
<keyword evidence="2" id="KW-0677">Repeat</keyword>
<dbReference type="InterPro" id="IPR019775">
    <property type="entry name" value="WD40_repeat_CS"/>
</dbReference>
<protein>
    <submittedName>
        <fullName evidence="5">NB-ARC domain-containing protein</fullName>
    </submittedName>
</protein>
<dbReference type="SUPFAM" id="SSF50998">
    <property type="entry name" value="Quinoprotein alcohol dehydrogenase-like"/>
    <property type="match status" value="1"/>
</dbReference>
<evidence type="ECO:0000313" key="5">
    <source>
        <dbReference type="EMBL" id="MEE3716036.1"/>
    </source>
</evidence>
<dbReference type="PROSITE" id="PS00678">
    <property type="entry name" value="WD_REPEATS_1"/>
    <property type="match status" value="7"/>
</dbReference>
<feature type="repeat" description="WD" evidence="3">
    <location>
        <begin position="716"/>
        <end position="757"/>
    </location>
</feature>
<feature type="repeat" description="WD" evidence="3">
    <location>
        <begin position="1063"/>
        <end position="1104"/>
    </location>
</feature>
<feature type="repeat" description="WD" evidence="3">
    <location>
        <begin position="674"/>
        <end position="715"/>
    </location>
</feature>
<dbReference type="Gene3D" id="2.130.10.10">
    <property type="entry name" value="YVTN repeat-like/Quinoprotein amine dehydrogenase"/>
    <property type="match status" value="7"/>
</dbReference>
<dbReference type="SUPFAM" id="SSF52540">
    <property type="entry name" value="P-loop containing nucleoside triphosphate hydrolases"/>
    <property type="match status" value="1"/>
</dbReference>
<dbReference type="PRINTS" id="PR00320">
    <property type="entry name" value="GPROTEINBRPT"/>
</dbReference>
<feature type="repeat" description="WD" evidence="3">
    <location>
        <begin position="587"/>
        <end position="628"/>
    </location>
</feature>
<dbReference type="InterPro" id="IPR036322">
    <property type="entry name" value="WD40_repeat_dom_sf"/>
</dbReference>